<keyword evidence="1" id="KW-0732">Signal</keyword>
<reference evidence="2 3" key="1">
    <citation type="submission" date="2023-09" db="EMBL/GenBank/DDBJ databases">
        <title>Xinfangfangia sedmenti sp. nov., isolated the sedment.</title>
        <authorList>
            <person name="Xu L."/>
        </authorList>
    </citation>
    <scope>NUCLEOTIDE SEQUENCE [LARGE SCALE GENOMIC DNA]</scope>
    <source>
        <strain evidence="2 3">LG-4</strain>
    </source>
</reference>
<sequence length="304" mass="31283">MKATIRAALLACSPLLLGGCLDEGGYEHYAPLGTGFAGSALGWTERKAGPGQYDLTYHHNYSAQADQKIRRRAAELCAAEGFRGALMDVQFRTDGDLVVASGRARCSNDQTRLAAQKSDAAAMNSAELGAVQQKQATMNAALGAFGGIGGLQGSPLATATAIMAQHETDRLSAQENTLSANLGAVGGGAAGGGGAGGDGLGPCERTPKCAAATRSFQGYRNRVLARGQPVSVHGSAVQAWCAGKAGIAVMDICLPEARAAGNTVCVNDYERAKADTQRMMQEARATANQSYAYAADGWMASCAK</sequence>
<dbReference type="Proteomes" id="UP001247754">
    <property type="component" value="Unassembled WGS sequence"/>
</dbReference>
<dbReference type="PROSITE" id="PS51257">
    <property type="entry name" value="PROKAR_LIPOPROTEIN"/>
    <property type="match status" value="1"/>
</dbReference>
<evidence type="ECO:0000313" key="2">
    <source>
        <dbReference type="EMBL" id="MDR5651108.1"/>
    </source>
</evidence>
<accession>A0ABU1F2N0</accession>
<keyword evidence="3" id="KW-1185">Reference proteome</keyword>
<gene>
    <name evidence="2" type="ORF">RGD00_00700</name>
</gene>
<comment type="caution">
    <text evidence="2">The sequence shown here is derived from an EMBL/GenBank/DDBJ whole genome shotgun (WGS) entry which is preliminary data.</text>
</comment>
<name>A0ABU1F2N0_9RHOB</name>
<dbReference type="EMBL" id="JAVKPH010000001">
    <property type="protein sequence ID" value="MDR5651108.1"/>
    <property type="molecule type" value="Genomic_DNA"/>
</dbReference>
<evidence type="ECO:0000313" key="3">
    <source>
        <dbReference type="Proteomes" id="UP001247754"/>
    </source>
</evidence>
<organism evidence="2 3">
    <name type="scientific">Ruixingdingia sedimenti</name>
    <dbReference type="NCBI Taxonomy" id="3073604"/>
    <lineage>
        <taxon>Bacteria</taxon>
        <taxon>Pseudomonadati</taxon>
        <taxon>Pseudomonadota</taxon>
        <taxon>Alphaproteobacteria</taxon>
        <taxon>Rhodobacterales</taxon>
        <taxon>Paracoccaceae</taxon>
        <taxon>Ruixingdingia</taxon>
    </lineage>
</organism>
<evidence type="ECO:0000256" key="1">
    <source>
        <dbReference type="SAM" id="SignalP"/>
    </source>
</evidence>
<evidence type="ECO:0008006" key="4">
    <source>
        <dbReference type="Google" id="ProtNLM"/>
    </source>
</evidence>
<dbReference type="RefSeq" id="WP_310455156.1">
    <property type="nucleotide sequence ID" value="NZ_JAVKPH010000001.1"/>
</dbReference>
<protein>
    <recommendedName>
        <fullName evidence="4">Lipoprotein</fullName>
    </recommendedName>
</protein>
<feature type="signal peptide" evidence="1">
    <location>
        <begin position="1"/>
        <end position="18"/>
    </location>
</feature>
<proteinExistence type="predicted"/>
<feature type="chain" id="PRO_5045252521" description="Lipoprotein" evidence="1">
    <location>
        <begin position="19"/>
        <end position="304"/>
    </location>
</feature>